<gene>
    <name evidence="2" type="ORF">GCM10009759_76230</name>
</gene>
<dbReference type="EMBL" id="BAAANS010000101">
    <property type="protein sequence ID" value="GAA2124506.1"/>
    <property type="molecule type" value="Genomic_DNA"/>
</dbReference>
<keyword evidence="3" id="KW-1185">Reference proteome</keyword>
<organism evidence="2 3">
    <name type="scientific">Kitasatospora saccharophila</name>
    <dbReference type="NCBI Taxonomy" id="407973"/>
    <lineage>
        <taxon>Bacteria</taxon>
        <taxon>Bacillati</taxon>
        <taxon>Actinomycetota</taxon>
        <taxon>Actinomycetes</taxon>
        <taxon>Kitasatosporales</taxon>
        <taxon>Streptomycetaceae</taxon>
        <taxon>Kitasatospora</taxon>
    </lineage>
</organism>
<feature type="region of interest" description="Disordered" evidence="1">
    <location>
        <begin position="51"/>
        <end position="76"/>
    </location>
</feature>
<dbReference type="RefSeq" id="WP_344559082.1">
    <property type="nucleotide sequence ID" value="NZ_BAAANS010000101.1"/>
</dbReference>
<name>A0ABN2YBH5_9ACTN</name>
<sequence length="76" mass="8878">MQNSTYDRYAQQPPTAWIGRYWLSTTRDGTGQYRRGLILDVRPGALLVQWPSSDEDEEESVAERWTSWDRGTLARE</sequence>
<evidence type="ECO:0000313" key="3">
    <source>
        <dbReference type="Proteomes" id="UP001500897"/>
    </source>
</evidence>
<dbReference type="Proteomes" id="UP001500897">
    <property type="component" value="Unassembled WGS sequence"/>
</dbReference>
<evidence type="ECO:0008006" key="4">
    <source>
        <dbReference type="Google" id="ProtNLM"/>
    </source>
</evidence>
<accession>A0ABN2YBH5</accession>
<proteinExistence type="predicted"/>
<comment type="caution">
    <text evidence="2">The sequence shown here is derived from an EMBL/GenBank/DDBJ whole genome shotgun (WGS) entry which is preliminary data.</text>
</comment>
<evidence type="ECO:0000256" key="1">
    <source>
        <dbReference type="SAM" id="MobiDB-lite"/>
    </source>
</evidence>
<protein>
    <recommendedName>
        <fullName evidence="4">Immunity protein 53 of polymorphic toxin system</fullName>
    </recommendedName>
</protein>
<reference evidence="2 3" key="1">
    <citation type="journal article" date="2019" name="Int. J. Syst. Evol. Microbiol.">
        <title>The Global Catalogue of Microorganisms (GCM) 10K type strain sequencing project: providing services to taxonomists for standard genome sequencing and annotation.</title>
        <authorList>
            <consortium name="The Broad Institute Genomics Platform"/>
            <consortium name="The Broad Institute Genome Sequencing Center for Infectious Disease"/>
            <person name="Wu L."/>
            <person name="Ma J."/>
        </authorList>
    </citation>
    <scope>NUCLEOTIDE SEQUENCE [LARGE SCALE GENOMIC DNA]</scope>
    <source>
        <strain evidence="2 3">JCM 14559</strain>
    </source>
</reference>
<evidence type="ECO:0000313" key="2">
    <source>
        <dbReference type="EMBL" id="GAA2124506.1"/>
    </source>
</evidence>